<dbReference type="SUPFAM" id="SSF53098">
    <property type="entry name" value="Ribonuclease H-like"/>
    <property type="match status" value="1"/>
</dbReference>
<dbReference type="GO" id="GO:0003676">
    <property type="term" value="F:nucleic acid binding"/>
    <property type="evidence" value="ECO:0007669"/>
    <property type="project" value="InterPro"/>
</dbReference>
<evidence type="ECO:0000259" key="1">
    <source>
        <dbReference type="Pfam" id="PF13456"/>
    </source>
</evidence>
<dbReference type="GO" id="GO:0004523">
    <property type="term" value="F:RNA-DNA hybrid ribonuclease activity"/>
    <property type="evidence" value="ECO:0007669"/>
    <property type="project" value="InterPro"/>
</dbReference>
<evidence type="ECO:0000313" key="2">
    <source>
        <dbReference type="EMBL" id="MBA0575941.1"/>
    </source>
</evidence>
<dbReference type="EMBL" id="JABEZX010322777">
    <property type="protein sequence ID" value="MBA0575941.1"/>
    <property type="molecule type" value="Genomic_DNA"/>
</dbReference>
<feature type="non-terminal residue" evidence="2">
    <location>
        <position position="1"/>
    </location>
</feature>
<evidence type="ECO:0000313" key="3">
    <source>
        <dbReference type="Proteomes" id="UP000593572"/>
    </source>
</evidence>
<dbReference type="Gene3D" id="3.30.420.10">
    <property type="entry name" value="Ribonuclease H-like superfamily/Ribonuclease H"/>
    <property type="match status" value="1"/>
</dbReference>
<dbReference type="InterPro" id="IPR036397">
    <property type="entry name" value="RNaseH_sf"/>
</dbReference>
<dbReference type="Pfam" id="PF13456">
    <property type="entry name" value="RVT_3"/>
    <property type="match status" value="1"/>
</dbReference>
<organism evidence="2 3">
    <name type="scientific">Gossypium lobatum</name>
    <dbReference type="NCBI Taxonomy" id="34289"/>
    <lineage>
        <taxon>Eukaryota</taxon>
        <taxon>Viridiplantae</taxon>
        <taxon>Streptophyta</taxon>
        <taxon>Embryophyta</taxon>
        <taxon>Tracheophyta</taxon>
        <taxon>Spermatophyta</taxon>
        <taxon>Magnoliopsida</taxon>
        <taxon>eudicotyledons</taxon>
        <taxon>Gunneridae</taxon>
        <taxon>Pentapetalae</taxon>
        <taxon>rosids</taxon>
        <taxon>malvids</taxon>
        <taxon>Malvales</taxon>
        <taxon>Malvaceae</taxon>
        <taxon>Malvoideae</taxon>
        <taxon>Gossypium</taxon>
    </lineage>
</organism>
<dbReference type="InterPro" id="IPR002156">
    <property type="entry name" value="RNaseH_domain"/>
</dbReference>
<dbReference type="InterPro" id="IPR012337">
    <property type="entry name" value="RNaseH-like_sf"/>
</dbReference>
<feature type="non-terminal residue" evidence="2">
    <location>
        <position position="68"/>
    </location>
</feature>
<protein>
    <recommendedName>
        <fullName evidence="1">RNase H type-1 domain-containing protein</fullName>
    </recommendedName>
</protein>
<comment type="caution">
    <text evidence="2">The sequence shown here is derived from an EMBL/GenBank/DDBJ whole genome shotgun (WGS) entry which is preliminary data.</text>
</comment>
<reference evidence="2 3" key="1">
    <citation type="journal article" date="2019" name="Genome Biol. Evol.">
        <title>Insights into the evolution of the New World diploid cottons (Gossypium, subgenus Houzingenia) based on genome sequencing.</title>
        <authorList>
            <person name="Grover C.E."/>
            <person name="Arick M.A. 2nd"/>
            <person name="Thrash A."/>
            <person name="Conover J.L."/>
            <person name="Sanders W.S."/>
            <person name="Peterson D.G."/>
            <person name="Frelichowski J.E."/>
            <person name="Scheffler J.A."/>
            <person name="Scheffler B.E."/>
            <person name="Wendel J.F."/>
        </authorList>
    </citation>
    <scope>NUCLEOTIDE SEQUENCE [LARGE SCALE GENOMIC DNA]</scope>
    <source>
        <strain evidence="2">157</strain>
        <tissue evidence="2">Leaf</tissue>
    </source>
</reference>
<gene>
    <name evidence="2" type="ORF">Golob_027489</name>
</gene>
<dbReference type="AlphaFoldDB" id="A0A7J8NG50"/>
<keyword evidence="3" id="KW-1185">Reference proteome</keyword>
<name>A0A7J8NG50_9ROSI</name>
<accession>A0A7J8NG50</accession>
<sequence length="68" mass="7810">RLKRILIHTDNLEVAQALRTDTQTISTSALVRRIQKLLQHKKHRVVKHISREANCVVDKIAKSVSTDK</sequence>
<proteinExistence type="predicted"/>
<dbReference type="Proteomes" id="UP000593572">
    <property type="component" value="Unassembled WGS sequence"/>
</dbReference>
<feature type="domain" description="RNase H type-1" evidence="1">
    <location>
        <begin position="2"/>
        <end position="63"/>
    </location>
</feature>